<reference evidence="4 5" key="1">
    <citation type="journal article" date="2007" name="Proc. Natl. Acad. Sci. U.S.A.">
        <title>Nucleomorph genome of Hemiselmis andersenii reveals complete intron loss and compaction as a driver of protein structure and function.</title>
        <authorList>
            <person name="Lane C.E."/>
            <person name="van den Heuvel K."/>
            <person name="Kozera C."/>
            <person name="Curtis B.A."/>
            <person name="Parsons B.J."/>
            <person name="Bowman S."/>
            <person name="Archibald J.M."/>
        </authorList>
    </citation>
    <scope>NUCLEOTIDE SEQUENCE [LARGE SCALE GENOMIC DNA]</scope>
    <source>
        <strain evidence="4 5">CCMP644</strain>
    </source>
</reference>
<comment type="subcellular location">
    <subcellularLocation>
        <location evidence="1">Nucleus</location>
    </subcellularLocation>
</comment>
<dbReference type="PANTHER" id="PTHR23405">
    <property type="entry name" value="MAINTENANCE OF KILLER 16 MAK16 PROTEIN-RELATED"/>
    <property type="match status" value="1"/>
</dbReference>
<dbReference type="Proteomes" id="UP000243127">
    <property type="component" value="Nucleomorph 1"/>
</dbReference>
<geneLocation type="nucleomorph" evidence="4"/>
<dbReference type="AlphaFoldDB" id="A9BKF2"/>
<keyword evidence="2" id="KW-0539">Nucleus</keyword>
<dbReference type="GO" id="GO:0030687">
    <property type="term" value="C:preribosome, large subunit precursor"/>
    <property type="evidence" value="ECO:0007669"/>
    <property type="project" value="TreeGrafter"/>
</dbReference>
<proteinExistence type="predicted"/>
<dbReference type="SMR" id="A9BKF2"/>
<name>A9BKF2_HEMAN</name>
<dbReference type="GO" id="GO:0000460">
    <property type="term" value="P:maturation of 5.8S rRNA"/>
    <property type="evidence" value="ECO:0007669"/>
    <property type="project" value="TreeGrafter"/>
</dbReference>
<dbReference type="InterPro" id="IPR029004">
    <property type="entry name" value="Ribosomal_eL28/Mak16"/>
</dbReference>
<dbReference type="PANTHER" id="PTHR23405:SF4">
    <property type="entry name" value="PROTEIN MAK16 HOMOLOG"/>
    <property type="match status" value="1"/>
</dbReference>
<dbReference type="GO" id="GO:0000470">
    <property type="term" value="P:maturation of LSU-rRNA"/>
    <property type="evidence" value="ECO:0007669"/>
    <property type="project" value="TreeGrafter"/>
</dbReference>
<dbReference type="Gene3D" id="3.30.390.110">
    <property type="match status" value="1"/>
</dbReference>
<dbReference type="RefSeq" id="XP_001712310.1">
    <property type="nucleotide sequence ID" value="XM_001712258.1"/>
</dbReference>
<gene>
    <name evidence="4" type="ORF">HAN_1g148</name>
</gene>
<feature type="domain" description="Ribosomal eL28/Mak16" evidence="3">
    <location>
        <begin position="8"/>
        <end position="120"/>
    </location>
</feature>
<keyword evidence="4" id="KW-0542">Nucleomorph</keyword>
<evidence type="ECO:0000259" key="3">
    <source>
        <dbReference type="Pfam" id="PF01778"/>
    </source>
</evidence>
<organism evidence="4 5">
    <name type="scientific">Hemiselmis andersenii</name>
    <name type="common">Cryptophyte alga</name>
    <dbReference type="NCBI Taxonomy" id="464988"/>
    <lineage>
        <taxon>Eukaryota</taxon>
        <taxon>Cryptophyceae</taxon>
        <taxon>Cryptomonadales</taxon>
        <taxon>Hemiselmidaceae</taxon>
        <taxon>Hemiselmis</taxon>
    </lineage>
</organism>
<dbReference type="EMBL" id="CP000881">
    <property type="protein sequence ID" value="ABW97985.1"/>
    <property type="molecule type" value="Genomic_DNA"/>
</dbReference>
<dbReference type="GO" id="GO:0005730">
    <property type="term" value="C:nucleolus"/>
    <property type="evidence" value="ECO:0007669"/>
    <property type="project" value="TreeGrafter"/>
</dbReference>
<protein>
    <submittedName>
        <fullName evidence="4">Mak16</fullName>
    </submittedName>
</protein>
<dbReference type="GeneID" id="5739577"/>
<sequence length="216" mass="25912">MNNKNDDLIWQIIGEREFCCFKKKTIFKNFCSHKFNITGLCSKQSCPLANSKYATIIQQQGKFFLVKKDERNLNFPNKTWKKIALSRNFGKALQEININLAFWPKFFLYFAKLKITKLTQIFIRYRINELKKTREFYQNKKLLIFRNQNISENFKKIEIEKSIENELLNRLNLGVYGKLYSFLPIQIRKKNSLRIKNKKKSLNFDPLFSNKELKKV</sequence>
<accession>A9BKF2</accession>
<evidence type="ECO:0000256" key="1">
    <source>
        <dbReference type="ARBA" id="ARBA00004123"/>
    </source>
</evidence>
<evidence type="ECO:0000313" key="5">
    <source>
        <dbReference type="Proteomes" id="UP000243127"/>
    </source>
</evidence>
<dbReference type="Pfam" id="PF01778">
    <property type="entry name" value="Ribosomal_L28e"/>
    <property type="match status" value="1"/>
</dbReference>
<evidence type="ECO:0000313" key="4">
    <source>
        <dbReference type="EMBL" id="ABW97985.1"/>
    </source>
</evidence>
<evidence type="ECO:0000256" key="2">
    <source>
        <dbReference type="ARBA" id="ARBA00023242"/>
    </source>
</evidence>